<protein>
    <submittedName>
        <fullName evidence="2">Uncharacterized protein</fullName>
    </submittedName>
</protein>
<evidence type="ECO:0000313" key="3">
    <source>
        <dbReference type="Proteomes" id="UP000308705"/>
    </source>
</evidence>
<keyword evidence="1" id="KW-1133">Transmembrane helix</keyword>
<comment type="caution">
    <text evidence="2">The sequence shown here is derived from an EMBL/GenBank/DDBJ whole genome shotgun (WGS) entry which is preliminary data.</text>
</comment>
<proteinExistence type="predicted"/>
<gene>
    <name evidence="2" type="ORF">FDA94_19915</name>
</gene>
<feature type="transmembrane region" description="Helical" evidence="1">
    <location>
        <begin position="70"/>
        <end position="91"/>
    </location>
</feature>
<sequence>MSPPTKKPVAGTVGVLLVMDVAGAAISLSTGLNPTFLDALGPQALLSAPLPMMAAQAVLAFAVTRDRRAVAIPAAALLVVAGALAFVSGFFDGGYAAELTLGQRAFQIALITGHLALSALAGRHLVRLLRSAA</sequence>
<accession>A0A4U3MDE1</accession>
<dbReference type="Proteomes" id="UP000308705">
    <property type="component" value="Unassembled WGS sequence"/>
</dbReference>
<feature type="transmembrane region" description="Helical" evidence="1">
    <location>
        <begin position="40"/>
        <end position="63"/>
    </location>
</feature>
<organism evidence="2 3">
    <name type="scientific">Herbidospora galbida</name>
    <dbReference type="NCBI Taxonomy" id="2575442"/>
    <lineage>
        <taxon>Bacteria</taxon>
        <taxon>Bacillati</taxon>
        <taxon>Actinomycetota</taxon>
        <taxon>Actinomycetes</taxon>
        <taxon>Streptosporangiales</taxon>
        <taxon>Streptosporangiaceae</taxon>
        <taxon>Herbidospora</taxon>
    </lineage>
</organism>
<dbReference type="EMBL" id="SZQA01000019">
    <property type="protein sequence ID" value="TKK86730.1"/>
    <property type="molecule type" value="Genomic_DNA"/>
</dbReference>
<evidence type="ECO:0000313" key="2">
    <source>
        <dbReference type="EMBL" id="TKK86730.1"/>
    </source>
</evidence>
<dbReference type="OrthoDB" id="3544310at2"/>
<keyword evidence="1" id="KW-0812">Transmembrane</keyword>
<feature type="transmembrane region" description="Helical" evidence="1">
    <location>
        <begin position="106"/>
        <end position="126"/>
    </location>
</feature>
<name>A0A4U3MDE1_9ACTN</name>
<evidence type="ECO:0000256" key="1">
    <source>
        <dbReference type="SAM" id="Phobius"/>
    </source>
</evidence>
<keyword evidence="1" id="KW-0472">Membrane</keyword>
<reference evidence="2 3" key="1">
    <citation type="submission" date="2019-04" db="EMBL/GenBank/DDBJ databases">
        <title>Herbidospora sp. NEAU-GS14.nov., a novel actinomycete isolated from soil.</title>
        <authorList>
            <person name="Han L."/>
        </authorList>
    </citation>
    <scope>NUCLEOTIDE SEQUENCE [LARGE SCALE GENOMIC DNA]</scope>
    <source>
        <strain evidence="2 3">NEAU-GS14</strain>
    </source>
</reference>
<keyword evidence="3" id="KW-1185">Reference proteome</keyword>
<dbReference type="RefSeq" id="WP_137248584.1">
    <property type="nucleotide sequence ID" value="NZ_SZQA01000019.1"/>
</dbReference>
<dbReference type="AlphaFoldDB" id="A0A4U3MDE1"/>